<proteinExistence type="predicted"/>
<evidence type="ECO:0000256" key="1">
    <source>
        <dbReference type="SAM" id="MobiDB-lite"/>
    </source>
</evidence>
<comment type="caution">
    <text evidence="3">The sequence shown here is derived from an EMBL/GenBank/DDBJ whole genome shotgun (WGS) entry which is preliminary data.</text>
</comment>
<accession>A0A1X0Y1I8</accession>
<dbReference type="AlphaFoldDB" id="A0A1X0Y1I8"/>
<keyword evidence="4" id="KW-1185">Reference proteome</keyword>
<keyword evidence="2" id="KW-1133">Transmembrane helix</keyword>
<evidence type="ECO:0000256" key="2">
    <source>
        <dbReference type="SAM" id="Phobius"/>
    </source>
</evidence>
<dbReference type="OrthoDB" id="9911679at2"/>
<feature type="transmembrane region" description="Helical" evidence="2">
    <location>
        <begin position="6"/>
        <end position="24"/>
    </location>
</feature>
<keyword evidence="2" id="KW-0812">Transmembrane</keyword>
<dbReference type="EMBL" id="NAAD01000013">
    <property type="protein sequence ID" value="ORJ59065.1"/>
    <property type="molecule type" value="Genomic_DNA"/>
</dbReference>
<dbReference type="Proteomes" id="UP000193136">
    <property type="component" value="Unassembled WGS sequence"/>
</dbReference>
<feature type="compositionally biased region" description="Low complexity" evidence="1">
    <location>
        <begin position="42"/>
        <end position="51"/>
    </location>
</feature>
<organism evidence="3 4">
    <name type="scientific">Geothermobacter hydrogeniphilus</name>
    <dbReference type="NCBI Taxonomy" id="1969733"/>
    <lineage>
        <taxon>Bacteria</taxon>
        <taxon>Pseudomonadati</taxon>
        <taxon>Thermodesulfobacteriota</taxon>
        <taxon>Desulfuromonadia</taxon>
        <taxon>Desulfuromonadales</taxon>
        <taxon>Geothermobacteraceae</taxon>
        <taxon>Geothermobacter</taxon>
    </lineage>
</organism>
<evidence type="ECO:0000313" key="4">
    <source>
        <dbReference type="Proteomes" id="UP000193136"/>
    </source>
</evidence>
<dbReference type="RefSeq" id="WP_085010823.1">
    <property type="nucleotide sequence ID" value="NZ_NAAD01000013.1"/>
</dbReference>
<sequence length="126" mass="14595">MGFWLFLILVILILAGGWFYRRLLDIEQDIRREMAEEQVAAAERGEVAAAEEASEIRSQEPPEEADVEQRIQDIVSAEPGLLQTDLYDRFAELPRRKLQQLLRSMEGDGRLRREKEKGSYRLYPSG</sequence>
<gene>
    <name evidence="3" type="ORF">B5V00_10875</name>
</gene>
<dbReference type="STRING" id="1969733.B5V00_10875"/>
<feature type="region of interest" description="Disordered" evidence="1">
    <location>
        <begin position="42"/>
        <end position="67"/>
    </location>
</feature>
<reference evidence="3 4" key="1">
    <citation type="submission" date="2017-03" db="EMBL/GenBank/DDBJ databases">
        <title>Genome sequence of Geothermobacter sp. EPR-M, Deep-Sea Iron Reducer.</title>
        <authorList>
            <person name="Tully B."/>
            <person name="Savalia P."/>
            <person name="Abuyen K."/>
            <person name="Baughan C."/>
            <person name="Romero E."/>
            <person name="Ronkowski C."/>
            <person name="Torres B."/>
            <person name="Tremblay J."/>
            <person name="Trujillo A."/>
            <person name="Tyler M."/>
            <person name="Perez-Rodriguez I."/>
            <person name="Amend J."/>
        </authorList>
    </citation>
    <scope>NUCLEOTIDE SEQUENCE [LARGE SCALE GENOMIC DNA]</scope>
    <source>
        <strain evidence="3 4">EPR-M</strain>
    </source>
</reference>
<name>A0A1X0Y1I8_9BACT</name>
<protein>
    <submittedName>
        <fullName evidence="3">Uncharacterized protein</fullName>
    </submittedName>
</protein>
<keyword evidence="2" id="KW-0472">Membrane</keyword>
<evidence type="ECO:0000313" key="3">
    <source>
        <dbReference type="EMBL" id="ORJ59065.1"/>
    </source>
</evidence>